<organism evidence="1">
    <name type="scientific">uncultured Caudovirales phage</name>
    <dbReference type="NCBI Taxonomy" id="2100421"/>
    <lineage>
        <taxon>Viruses</taxon>
        <taxon>Duplodnaviria</taxon>
        <taxon>Heunggongvirae</taxon>
        <taxon>Uroviricota</taxon>
        <taxon>Caudoviricetes</taxon>
        <taxon>Peduoviridae</taxon>
        <taxon>Maltschvirus</taxon>
        <taxon>Maltschvirus maltsch</taxon>
    </lineage>
</organism>
<proteinExistence type="predicted"/>
<name>A0A6J5SF46_9CAUD</name>
<sequence>LQHSGKSVIVVGILDQEKDDFNRVTWVPQIEGSKTGRELPGIFDQVATLQHFTTPDGMSYRALVCQQQNTWGYPAKDRSGRLDLIEAPDLGALIRKIREGKRLDTTITTQLPTQK</sequence>
<dbReference type="EMBL" id="LR797386">
    <property type="protein sequence ID" value="CAB4212310.1"/>
    <property type="molecule type" value="Genomic_DNA"/>
</dbReference>
<feature type="non-terminal residue" evidence="1">
    <location>
        <position position="1"/>
    </location>
</feature>
<dbReference type="Pfam" id="PF13479">
    <property type="entry name" value="AAA_24"/>
    <property type="match status" value="1"/>
</dbReference>
<gene>
    <name evidence="1" type="ORF">UFOVP1435_1</name>
</gene>
<accession>A0A6J5SF46</accession>
<protein>
    <submittedName>
        <fullName evidence="1">AAA domain containing protein</fullName>
    </submittedName>
</protein>
<evidence type="ECO:0000313" key="1">
    <source>
        <dbReference type="EMBL" id="CAB4212310.1"/>
    </source>
</evidence>
<reference evidence="1" key="1">
    <citation type="submission" date="2020-05" db="EMBL/GenBank/DDBJ databases">
        <authorList>
            <person name="Chiriac C."/>
            <person name="Salcher M."/>
            <person name="Ghai R."/>
            <person name="Kavagutti S V."/>
        </authorList>
    </citation>
    <scope>NUCLEOTIDE SEQUENCE</scope>
</reference>